<reference evidence="5 6" key="1">
    <citation type="journal article" date="2011" name="Stand. Genomic Sci.">
        <title>Complete genome sequence of the gliding, heparinolytic Pedobacter saltans type strain (113).</title>
        <authorList>
            <person name="Liolios K."/>
            <person name="Sikorski J."/>
            <person name="Lu M."/>
            <person name="Nolan M."/>
            <person name="Lapidus A."/>
            <person name="Lucas S."/>
            <person name="Hammon N."/>
            <person name="Deshpande S."/>
            <person name="Cheng J.F."/>
            <person name="Tapia R."/>
            <person name="Han C."/>
            <person name="Goodwin L."/>
            <person name="Pitluck S."/>
            <person name="Huntemann M."/>
            <person name="Ivanova N."/>
            <person name="Pagani I."/>
            <person name="Mavromatis K."/>
            <person name="Ovchinikova G."/>
            <person name="Pati A."/>
            <person name="Chen A."/>
            <person name="Palaniappan K."/>
            <person name="Land M."/>
            <person name="Hauser L."/>
            <person name="Brambilla E.M."/>
            <person name="Kotsyurbenko O."/>
            <person name="Rohde M."/>
            <person name="Tindall B.J."/>
            <person name="Abt B."/>
            <person name="Goker M."/>
            <person name="Detter J.C."/>
            <person name="Woyke T."/>
            <person name="Bristow J."/>
            <person name="Eisen J.A."/>
            <person name="Markowitz V."/>
            <person name="Hugenholtz P."/>
            <person name="Klenk H.P."/>
            <person name="Kyrpides N.C."/>
        </authorList>
    </citation>
    <scope>NUCLEOTIDE SEQUENCE [LARGE SCALE GENOMIC DNA]</scope>
    <source>
        <strain evidence="6">ATCC 51119 / DSM 12145 / JCM 21818 / LMG 10337 / NBRC 100064 / NCIMB 13643</strain>
    </source>
</reference>
<reference evidence="6" key="2">
    <citation type="submission" date="2011-02" db="EMBL/GenBank/DDBJ databases">
        <title>The complete genome of Pedobacter saltans DSM 12145.</title>
        <authorList>
            <consortium name="US DOE Joint Genome Institute (JGI-PGF)"/>
            <person name="Lucas S."/>
            <person name="Copeland A."/>
            <person name="Lapidus A."/>
            <person name="Bruce D."/>
            <person name="Goodwin L."/>
            <person name="Pitluck S."/>
            <person name="Kyrpides N."/>
            <person name="Mavromatis K."/>
            <person name="Pagani I."/>
            <person name="Ivanova N."/>
            <person name="Ovchinnikova G."/>
            <person name="Lu M."/>
            <person name="Detter J.C."/>
            <person name="Han C."/>
            <person name="Land M."/>
            <person name="Hauser L."/>
            <person name="Markowitz V."/>
            <person name="Cheng J.-F."/>
            <person name="Hugenholtz P."/>
            <person name="Woyke T."/>
            <person name="Wu D."/>
            <person name="Tindall B."/>
            <person name="Pomrenke H.G."/>
            <person name="Brambilla E."/>
            <person name="Klenk H.-P."/>
            <person name="Eisen J.A."/>
        </authorList>
    </citation>
    <scope>NUCLEOTIDE SEQUENCE [LARGE SCALE GENOMIC DNA]</scope>
    <source>
        <strain evidence="6">ATCC 51119 / DSM 12145 / JCM 21818 / LMG 10337 / NBRC 100064 / NCIMB 13643</strain>
    </source>
</reference>
<evidence type="ECO:0000256" key="1">
    <source>
        <dbReference type="ARBA" id="ARBA00022801"/>
    </source>
</evidence>
<evidence type="ECO:0000313" key="5">
    <source>
        <dbReference type="EMBL" id="ADY53939.1"/>
    </source>
</evidence>
<feature type="active site" description="Proton donor" evidence="3">
    <location>
        <position position="176"/>
    </location>
</feature>
<protein>
    <submittedName>
        <fullName evidence="5">Glycosyl hydrolase family 88</fullName>
    </submittedName>
</protein>
<keyword evidence="6" id="KW-1185">Reference proteome</keyword>
<sequence length="397" mass="45619">MIKRTFFISALTCLMFMSCTSKDDSDMNAVIEKGLNRSVEQAKFLATSLLEEPDKLPRYVLPDGTLVTSDSHWWCSGFFSGVLWQLYEDTGDALLKEYAENYTKRIEKEQYSLDTHDLGFMMYCSYGQAFRITGDEQYKKVLIQSAKSLASRFNPNLGVIKSWDEKPKWKFPVIIDNMMNLELLEEVYKMTGDTLYDKISNSHAKVTMVNHFRPDYSSYHVVDYDTVNNKVAKVDTHQGYSSSSAWARGQAWGLYGYTMMYRETKNKTYLEQAEKIAKFILNHPNLPEDKVPYWDFNAPNIPNTYRDASSAAIMASALIELSQYVDKSLAKEYLSVARKQLQTLTSDEYLAAPGSNGGFILKHSVGNLNENREVDVPLTYADYYYVEALLRYKHLIH</sequence>
<feature type="binding site" evidence="4">
    <location>
        <position position="252"/>
    </location>
    <ligand>
        <name>substrate</name>
    </ligand>
</feature>
<proteinExistence type="inferred from homology"/>
<dbReference type="Pfam" id="PF07470">
    <property type="entry name" value="Glyco_hydro_88"/>
    <property type="match status" value="1"/>
</dbReference>
<dbReference type="PANTHER" id="PTHR36845">
    <property type="entry name" value="HYDROLASE, PUTATIVE (AFU_ORTHOLOGUE AFUA_7G05090)-RELATED"/>
    <property type="match status" value="1"/>
</dbReference>
<dbReference type="InterPro" id="IPR012341">
    <property type="entry name" value="6hp_glycosidase-like_sf"/>
</dbReference>
<dbReference type="SUPFAM" id="SSF48208">
    <property type="entry name" value="Six-hairpin glycosidases"/>
    <property type="match status" value="1"/>
</dbReference>
<keyword evidence="1 5" id="KW-0378">Hydrolase</keyword>
<evidence type="ECO:0000256" key="3">
    <source>
        <dbReference type="PIRSR" id="PIRSR610905-1"/>
    </source>
</evidence>
<dbReference type="STRING" id="762903.Pedsa_3405"/>
<dbReference type="OrthoDB" id="428577at2"/>
<dbReference type="Proteomes" id="UP000000310">
    <property type="component" value="Chromosome"/>
</dbReference>
<evidence type="ECO:0000256" key="2">
    <source>
        <dbReference type="ARBA" id="ARBA00038358"/>
    </source>
</evidence>
<dbReference type="InterPro" id="IPR010905">
    <property type="entry name" value="Glyco_hydro_88"/>
</dbReference>
<name>F0SDF6_PSESL</name>
<feature type="binding site" evidence="4">
    <location>
        <position position="176"/>
    </location>
    <ligand>
        <name>substrate</name>
    </ligand>
</feature>
<dbReference type="PROSITE" id="PS51257">
    <property type="entry name" value="PROKAR_LIPOPROTEIN"/>
    <property type="match status" value="1"/>
</dbReference>
<gene>
    <name evidence="5" type="ordered locus">Pedsa_3405</name>
</gene>
<feature type="active site" description="Nucleophile" evidence="3">
    <location>
        <position position="117"/>
    </location>
</feature>
<dbReference type="eggNOG" id="COG4225">
    <property type="taxonomic scope" value="Bacteria"/>
</dbReference>
<dbReference type="AlphaFoldDB" id="F0SDF6"/>
<dbReference type="InterPro" id="IPR052369">
    <property type="entry name" value="UG_Glycosaminoglycan_Hydrolase"/>
</dbReference>
<feature type="binding site" evidence="4">
    <location>
        <position position="117"/>
    </location>
    <ligand>
        <name>substrate</name>
    </ligand>
</feature>
<comment type="similarity">
    <text evidence="2">Belongs to the glycosyl hydrolase 88 family.</text>
</comment>
<organism evidence="5 6">
    <name type="scientific">Pseudopedobacter saltans (strain ATCC 51119 / DSM 12145 / JCM 21818 / CCUG 39354 / LMG 10337 / NBRC 100064 / NCIMB 13643)</name>
    <name type="common">Pedobacter saltans</name>
    <dbReference type="NCBI Taxonomy" id="762903"/>
    <lineage>
        <taxon>Bacteria</taxon>
        <taxon>Pseudomonadati</taxon>
        <taxon>Bacteroidota</taxon>
        <taxon>Sphingobacteriia</taxon>
        <taxon>Sphingobacteriales</taxon>
        <taxon>Sphingobacteriaceae</taxon>
        <taxon>Pseudopedobacter</taxon>
    </lineage>
</organism>
<evidence type="ECO:0000256" key="4">
    <source>
        <dbReference type="PIRSR" id="PIRSR610905-2"/>
    </source>
</evidence>
<dbReference type="HOGENOM" id="CLU_027158_0_0_10"/>
<dbReference type="RefSeq" id="WP_013634422.1">
    <property type="nucleotide sequence ID" value="NC_015177.1"/>
</dbReference>
<accession>F0SDF6</accession>
<dbReference type="KEGG" id="psn:Pedsa_3405"/>
<feature type="binding site" evidence="4">
    <location>
        <position position="236"/>
    </location>
    <ligand>
        <name>substrate</name>
    </ligand>
</feature>
<dbReference type="GO" id="GO:0052757">
    <property type="term" value="F:chondroitin hydrolase activity"/>
    <property type="evidence" value="ECO:0007669"/>
    <property type="project" value="TreeGrafter"/>
</dbReference>
<dbReference type="InterPro" id="IPR008928">
    <property type="entry name" value="6-hairpin_glycosidase_sf"/>
</dbReference>
<dbReference type="Gene3D" id="1.50.10.10">
    <property type="match status" value="1"/>
</dbReference>
<feature type="binding site" evidence="4">
    <location>
        <position position="248"/>
    </location>
    <ligand>
        <name>substrate</name>
    </ligand>
</feature>
<dbReference type="GO" id="GO:0000272">
    <property type="term" value="P:polysaccharide catabolic process"/>
    <property type="evidence" value="ECO:0007669"/>
    <property type="project" value="TreeGrafter"/>
</dbReference>
<evidence type="ECO:0000313" key="6">
    <source>
        <dbReference type="Proteomes" id="UP000000310"/>
    </source>
</evidence>
<dbReference type="PANTHER" id="PTHR36845:SF1">
    <property type="entry name" value="HYDROLASE, PUTATIVE (AFU_ORTHOLOGUE AFUA_7G05090)-RELATED"/>
    <property type="match status" value="1"/>
</dbReference>
<dbReference type="EMBL" id="CP002545">
    <property type="protein sequence ID" value="ADY53939.1"/>
    <property type="molecule type" value="Genomic_DNA"/>
</dbReference>